<dbReference type="InterPro" id="IPR018511">
    <property type="entry name" value="Hemolysin-typ_Ca-bd_CS"/>
</dbReference>
<dbReference type="PROSITE" id="PS00330">
    <property type="entry name" value="HEMOLYSIN_CALCIUM"/>
    <property type="match status" value="6"/>
</dbReference>
<comment type="caution">
    <text evidence="4">The sequence shown here is derived from an EMBL/GenBank/DDBJ whole genome shotgun (WGS) entry which is preliminary data.</text>
</comment>
<accession>A0ABT2ZTY1</accession>
<sequence length="405" mass="40971">MSVAYNDGTTPSLVYSVIGGDPGDLPEVDFISANDSDVIVDGISLNVNDFFDDDQFDESLLGEVVWDDNGTQRSTTILILYDDATGTDHIYAIGGDPLPAFASLVDFINFNNNDIISVGQAASPLAPGDTINIAASPFATLTENDWMRGGASFDFFDGGIGSDTLDGGGGRDTLEGGDDNDTLFGRIGNDSLSGGAGNDSLDGGGGVDRLEGGAGTDTLRGGSGFDTLLGEADNDFLFGAQGNDSVDGGDGDDRAFGGAHLDTLTGGLGNDSLNGDGGADLIDGGVGVDRLVGGVGADTILGGADNDRIFGGGDADRIEGGTGDDRMNGGTGADEFVFATGDGFDRIMDFEDGLDLIRITSGAVDFGGVTVAASGPNTLVTFSDVSVLLFGISPGDIDASDFVFG</sequence>
<proteinExistence type="predicted"/>
<evidence type="ECO:0000313" key="4">
    <source>
        <dbReference type="EMBL" id="MCV2874620.1"/>
    </source>
</evidence>
<dbReference type="InterPro" id="IPR011049">
    <property type="entry name" value="Serralysin-like_metalloprot_C"/>
</dbReference>
<evidence type="ECO:0000256" key="3">
    <source>
        <dbReference type="SAM" id="MobiDB-lite"/>
    </source>
</evidence>
<dbReference type="PANTHER" id="PTHR38340:SF1">
    <property type="entry name" value="S-LAYER PROTEIN"/>
    <property type="match status" value="1"/>
</dbReference>
<evidence type="ECO:0008006" key="6">
    <source>
        <dbReference type="Google" id="ProtNLM"/>
    </source>
</evidence>
<keyword evidence="2" id="KW-0964">Secreted</keyword>
<organism evidence="4 5">
    <name type="scientific">Albidovulum litorale</name>
    <dbReference type="NCBI Taxonomy" id="2984134"/>
    <lineage>
        <taxon>Bacteria</taxon>
        <taxon>Pseudomonadati</taxon>
        <taxon>Pseudomonadota</taxon>
        <taxon>Alphaproteobacteria</taxon>
        <taxon>Rhodobacterales</taxon>
        <taxon>Paracoccaceae</taxon>
        <taxon>Albidovulum</taxon>
    </lineage>
</organism>
<gene>
    <name evidence="4" type="ORF">OEZ71_20160</name>
</gene>
<reference evidence="4 5" key="1">
    <citation type="submission" date="2022-10" db="EMBL/GenBank/DDBJ databases">
        <title>Defluviimonas sp. nov., isolated from ocean surface sediments.</title>
        <authorList>
            <person name="He W."/>
            <person name="Wang L."/>
            <person name="Zhang D.-F."/>
        </authorList>
    </citation>
    <scope>NUCLEOTIDE SEQUENCE [LARGE SCALE GENOMIC DNA]</scope>
    <source>
        <strain evidence="4 5">WL0050</strain>
    </source>
</reference>
<evidence type="ECO:0000313" key="5">
    <source>
        <dbReference type="Proteomes" id="UP001652564"/>
    </source>
</evidence>
<dbReference type="InterPro" id="IPR001343">
    <property type="entry name" value="Hemolysn_Ca-bd"/>
</dbReference>
<evidence type="ECO:0000256" key="2">
    <source>
        <dbReference type="ARBA" id="ARBA00022525"/>
    </source>
</evidence>
<dbReference type="EMBL" id="JAOWKZ010000010">
    <property type="protein sequence ID" value="MCV2874620.1"/>
    <property type="molecule type" value="Genomic_DNA"/>
</dbReference>
<feature type="region of interest" description="Disordered" evidence="3">
    <location>
        <begin position="166"/>
        <end position="215"/>
    </location>
</feature>
<dbReference type="Gene3D" id="2.150.10.10">
    <property type="entry name" value="Serralysin-like metalloprotease, C-terminal"/>
    <property type="match status" value="3"/>
</dbReference>
<feature type="compositionally biased region" description="Gly residues" evidence="3">
    <location>
        <begin position="194"/>
        <end position="215"/>
    </location>
</feature>
<dbReference type="InterPro" id="IPR050557">
    <property type="entry name" value="RTX_toxin/Mannuronan_C5-epim"/>
</dbReference>
<dbReference type="Proteomes" id="UP001652564">
    <property type="component" value="Unassembled WGS sequence"/>
</dbReference>
<dbReference type="PANTHER" id="PTHR38340">
    <property type="entry name" value="S-LAYER PROTEIN"/>
    <property type="match status" value="1"/>
</dbReference>
<evidence type="ECO:0000256" key="1">
    <source>
        <dbReference type="ARBA" id="ARBA00004613"/>
    </source>
</evidence>
<protein>
    <recommendedName>
        <fullName evidence="6">Hemolysin-type calcium-binding repeat-containing protein</fullName>
    </recommendedName>
</protein>
<dbReference type="SUPFAM" id="SSF51120">
    <property type="entry name" value="beta-Roll"/>
    <property type="match status" value="2"/>
</dbReference>
<dbReference type="RefSeq" id="WP_263741900.1">
    <property type="nucleotide sequence ID" value="NZ_JAOWKZ010000010.1"/>
</dbReference>
<dbReference type="Pfam" id="PF00353">
    <property type="entry name" value="HemolysinCabind"/>
    <property type="match status" value="5"/>
</dbReference>
<comment type="subcellular location">
    <subcellularLocation>
        <location evidence="1">Secreted</location>
    </subcellularLocation>
</comment>
<name>A0ABT2ZTY1_9RHOB</name>
<dbReference type="PRINTS" id="PR00313">
    <property type="entry name" value="CABNDNGRPT"/>
</dbReference>
<keyword evidence="5" id="KW-1185">Reference proteome</keyword>